<evidence type="ECO:0000313" key="1">
    <source>
        <dbReference type="EMBL" id="KRZ67238.1"/>
    </source>
</evidence>
<dbReference type="AlphaFoldDB" id="A0A0V1M625"/>
<keyword evidence="2" id="KW-1185">Reference proteome</keyword>
<name>A0A0V1M625_9BILA</name>
<dbReference type="Proteomes" id="UP000054843">
    <property type="component" value="Unassembled WGS sequence"/>
</dbReference>
<protein>
    <submittedName>
        <fullName evidence="1">Uncharacterized protein</fullName>
    </submittedName>
</protein>
<reference evidence="1 2" key="1">
    <citation type="submission" date="2015-01" db="EMBL/GenBank/DDBJ databases">
        <title>Evolution of Trichinella species and genotypes.</title>
        <authorList>
            <person name="Korhonen P.K."/>
            <person name="Edoardo P."/>
            <person name="Giuseppe L.R."/>
            <person name="Gasser R.B."/>
        </authorList>
    </citation>
    <scope>NUCLEOTIDE SEQUENCE [LARGE SCALE GENOMIC DNA]</scope>
    <source>
        <strain evidence="1">ISS1980</strain>
    </source>
</reference>
<accession>A0A0V1M625</accession>
<organism evidence="1 2">
    <name type="scientific">Trichinella papuae</name>
    <dbReference type="NCBI Taxonomy" id="268474"/>
    <lineage>
        <taxon>Eukaryota</taxon>
        <taxon>Metazoa</taxon>
        <taxon>Ecdysozoa</taxon>
        <taxon>Nematoda</taxon>
        <taxon>Enoplea</taxon>
        <taxon>Dorylaimia</taxon>
        <taxon>Trichinellida</taxon>
        <taxon>Trichinellidae</taxon>
        <taxon>Trichinella</taxon>
    </lineage>
</organism>
<gene>
    <name evidence="1" type="ORF">T10_4536</name>
</gene>
<dbReference type="EMBL" id="JYDO01000204">
    <property type="protein sequence ID" value="KRZ67238.1"/>
    <property type="molecule type" value="Genomic_DNA"/>
</dbReference>
<comment type="caution">
    <text evidence="1">The sequence shown here is derived from an EMBL/GenBank/DDBJ whole genome shotgun (WGS) entry which is preliminary data.</text>
</comment>
<evidence type="ECO:0000313" key="2">
    <source>
        <dbReference type="Proteomes" id="UP000054843"/>
    </source>
</evidence>
<sequence length="108" mass="11713">MFNGATFLFHFNGPNQSVSLVGCSVGGKESKSVYCLKKLLSSAQQLLSLQQLINFGLSIMNNLTRAYQILIEKVLSKRRFSSEPPTTVGATADCKPNLMPFEAGPLDG</sequence>
<proteinExistence type="predicted"/>